<evidence type="ECO:0000256" key="1">
    <source>
        <dbReference type="ARBA" id="ARBA00004370"/>
    </source>
</evidence>
<accession>A0A915C378</accession>
<keyword evidence="5" id="KW-0675">Receptor</keyword>
<dbReference type="PANTHER" id="PTHR47323">
    <property type="entry name" value="FMRFAMIDE PEPTIDE RECEPTOR FAMILY-RELATED"/>
    <property type="match status" value="1"/>
</dbReference>
<feature type="transmembrane region" description="Helical" evidence="6">
    <location>
        <begin position="6"/>
        <end position="30"/>
    </location>
</feature>
<dbReference type="Pfam" id="PF10324">
    <property type="entry name" value="7TM_GPCR_Srw"/>
    <property type="match status" value="1"/>
</dbReference>
<keyword evidence="5" id="KW-0807">Transducer</keyword>
<evidence type="ECO:0000256" key="6">
    <source>
        <dbReference type="SAM" id="Phobius"/>
    </source>
</evidence>
<dbReference type="InterPro" id="IPR053352">
    <property type="entry name" value="FMRFamide_rcpt"/>
</dbReference>
<dbReference type="GO" id="GO:0016020">
    <property type="term" value="C:membrane"/>
    <property type="evidence" value="ECO:0007669"/>
    <property type="project" value="UniProtKB-SubCell"/>
</dbReference>
<name>A0A915C378_PARUN</name>
<reference evidence="9" key="1">
    <citation type="submission" date="2022-11" db="UniProtKB">
        <authorList>
            <consortium name="WormBaseParasite"/>
        </authorList>
    </citation>
    <scope>IDENTIFICATION</scope>
</reference>
<keyword evidence="5" id="KW-0297">G-protein coupled receptor</keyword>
<dbReference type="CDD" id="cd14978">
    <property type="entry name" value="7tmA_FMRFamide_R-like"/>
    <property type="match status" value="1"/>
</dbReference>
<evidence type="ECO:0000259" key="7">
    <source>
        <dbReference type="PROSITE" id="PS50262"/>
    </source>
</evidence>
<evidence type="ECO:0000313" key="9">
    <source>
        <dbReference type="WBParaSite" id="PgR081_g018_t01"/>
    </source>
</evidence>
<feature type="transmembrane region" description="Helical" evidence="6">
    <location>
        <begin position="129"/>
        <end position="146"/>
    </location>
</feature>
<organism evidence="8 9">
    <name type="scientific">Parascaris univalens</name>
    <name type="common">Nematode worm</name>
    <dbReference type="NCBI Taxonomy" id="6257"/>
    <lineage>
        <taxon>Eukaryota</taxon>
        <taxon>Metazoa</taxon>
        <taxon>Ecdysozoa</taxon>
        <taxon>Nematoda</taxon>
        <taxon>Chromadorea</taxon>
        <taxon>Rhabditida</taxon>
        <taxon>Spirurina</taxon>
        <taxon>Ascaridomorpha</taxon>
        <taxon>Ascaridoidea</taxon>
        <taxon>Ascarididae</taxon>
        <taxon>Parascaris</taxon>
    </lineage>
</organism>
<feature type="transmembrane region" description="Helical" evidence="6">
    <location>
        <begin position="279"/>
        <end position="298"/>
    </location>
</feature>
<proteinExistence type="inferred from homology"/>
<dbReference type="PRINTS" id="PR00237">
    <property type="entry name" value="GPCRRHODOPSN"/>
</dbReference>
<dbReference type="PROSITE" id="PS50262">
    <property type="entry name" value="G_PROTEIN_RECEP_F1_2"/>
    <property type="match status" value="1"/>
</dbReference>
<evidence type="ECO:0000256" key="3">
    <source>
        <dbReference type="ARBA" id="ARBA00022989"/>
    </source>
</evidence>
<evidence type="ECO:0000256" key="5">
    <source>
        <dbReference type="RuleBase" id="RU000688"/>
    </source>
</evidence>
<protein>
    <submittedName>
        <fullName evidence="9">G-protein coupled receptors family 1 profile domain-containing protein</fullName>
    </submittedName>
</protein>
<dbReference type="Gene3D" id="1.20.1070.10">
    <property type="entry name" value="Rhodopsin 7-helix transmembrane proteins"/>
    <property type="match status" value="1"/>
</dbReference>
<sequence>VMDSQHLMASAILLIVCIGVLGNLVSLFMFSRPHMRTASVNVLLSALSAVDLGLLLLSIPVFVVPGLDPWQEDISAQYKYYAYMLKFVYPVNLIMQTCSIYIMLLITVERWTAVCRPLQVRVWCSVRKSRIALLVVLICAILYNFVRFFEYTIEVTPEGDTVYARNLRDPDLYPFYMIGYFTASYLITHFLIPFGIIIVMNGHVCCSMITLRRARLALTRQVRMQQQREHSTTFMLMMVTVMFALCNTLPFILNLVECALPDFFSNPETMYFAYQLNDISNLLVILNSATTFIIYFLFSAKYRQTILLFLRHGCFWDHSRGQCYDNGRSHSLRYVSSTRKHSSANALRSENLLAPLAMQKRTERSSSVQCATTAYPKSLFRGASCRAPAPHRCTGRWRETLSGALPETSLRLSDHANKSASQSDNL</sequence>
<dbReference type="SUPFAM" id="SSF81321">
    <property type="entry name" value="Family A G protein-coupled receptor-like"/>
    <property type="match status" value="1"/>
</dbReference>
<feature type="transmembrane region" description="Helical" evidence="6">
    <location>
        <begin position="42"/>
        <end position="67"/>
    </location>
</feature>
<keyword evidence="4 6" id="KW-0472">Membrane</keyword>
<feature type="transmembrane region" description="Helical" evidence="6">
    <location>
        <begin position="178"/>
        <end position="211"/>
    </location>
</feature>
<dbReference type="PANTHER" id="PTHR47323:SF4">
    <property type="entry name" value="FMRFAMIDE PEPTIDE RECEPTOR FRPR-18"/>
    <property type="match status" value="1"/>
</dbReference>
<keyword evidence="3 6" id="KW-1133">Transmembrane helix</keyword>
<comment type="similarity">
    <text evidence="5">Belongs to the G-protein coupled receptor 1 family.</text>
</comment>
<feature type="transmembrane region" description="Helical" evidence="6">
    <location>
        <begin position="232"/>
        <end position="253"/>
    </location>
</feature>
<dbReference type="PROSITE" id="PS00237">
    <property type="entry name" value="G_PROTEIN_RECEP_F1_1"/>
    <property type="match status" value="1"/>
</dbReference>
<comment type="subcellular location">
    <subcellularLocation>
        <location evidence="1">Membrane</location>
    </subcellularLocation>
</comment>
<dbReference type="AlphaFoldDB" id="A0A915C378"/>
<feature type="transmembrane region" description="Helical" evidence="6">
    <location>
        <begin position="87"/>
        <end position="108"/>
    </location>
</feature>
<evidence type="ECO:0000256" key="2">
    <source>
        <dbReference type="ARBA" id="ARBA00022692"/>
    </source>
</evidence>
<feature type="domain" description="G-protein coupled receptors family 1 profile" evidence="7">
    <location>
        <begin position="22"/>
        <end position="295"/>
    </location>
</feature>
<keyword evidence="2 5" id="KW-0812">Transmembrane</keyword>
<keyword evidence="8" id="KW-1185">Reference proteome</keyword>
<dbReference type="WBParaSite" id="PgR081_g018_t01">
    <property type="protein sequence ID" value="PgR081_g018_t01"/>
    <property type="gene ID" value="PgR081_g018"/>
</dbReference>
<dbReference type="InterPro" id="IPR000276">
    <property type="entry name" value="GPCR_Rhodpsn"/>
</dbReference>
<dbReference type="GO" id="GO:0008528">
    <property type="term" value="F:G protein-coupled peptide receptor activity"/>
    <property type="evidence" value="ECO:0007669"/>
    <property type="project" value="InterPro"/>
</dbReference>
<evidence type="ECO:0000313" key="8">
    <source>
        <dbReference type="Proteomes" id="UP000887569"/>
    </source>
</evidence>
<dbReference type="InterPro" id="IPR017452">
    <property type="entry name" value="GPCR_Rhodpsn_7TM"/>
</dbReference>
<dbReference type="Proteomes" id="UP000887569">
    <property type="component" value="Unplaced"/>
</dbReference>
<dbReference type="InterPro" id="IPR019427">
    <property type="entry name" value="7TM_GPCR_serpentine_rcpt_Srw"/>
</dbReference>
<evidence type="ECO:0000256" key="4">
    <source>
        <dbReference type="ARBA" id="ARBA00023136"/>
    </source>
</evidence>